<dbReference type="SMART" id="SM01211">
    <property type="entry name" value="GATase_5"/>
    <property type="match status" value="1"/>
</dbReference>
<dbReference type="GO" id="GO:0046872">
    <property type="term" value="F:metal ion binding"/>
    <property type="evidence" value="ECO:0007669"/>
    <property type="project" value="UniProtKB-KW"/>
</dbReference>
<evidence type="ECO:0000256" key="7">
    <source>
        <dbReference type="ARBA" id="ARBA00022755"/>
    </source>
</evidence>
<comment type="catalytic activity">
    <reaction evidence="13">
        <text>N(2)-formyl-N(1)-(5-phospho-beta-D-ribosyl)glycinamide + L-glutamine + ATP + H2O = 2-formamido-N(1)-(5-O-phospho-beta-D-ribosyl)acetamidine + L-glutamate + ADP + phosphate + H(+)</text>
        <dbReference type="Rhea" id="RHEA:17129"/>
        <dbReference type="ChEBI" id="CHEBI:15377"/>
        <dbReference type="ChEBI" id="CHEBI:15378"/>
        <dbReference type="ChEBI" id="CHEBI:29985"/>
        <dbReference type="ChEBI" id="CHEBI:30616"/>
        <dbReference type="ChEBI" id="CHEBI:43474"/>
        <dbReference type="ChEBI" id="CHEBI:58359"/>
        <dbReference type="ChEBI" id="CHEBI:147286"/>
        <dbReference type="ChEBI" id="CHEBI:147287"/>
        <dbReference type="ChEBI" id="CHEBI:456216"/>
        <dbReference type="EC" id="6.3.5.3"/>
    </reaction>
</comment>
<sequence>MTFNPKETILPLKATISSAFTSKPRVAILREEGVNGQAEMAFAFHMAGFSAIDVHMTDIISERVSLAGFVGVAACGGFSYGDVLGAGQGWAKSVLLHPKTRTEFERFFGRPDTFALGVCNGCQFLSKLKELIPGAEMWPSFERNASEQYEARVCMVEVMDTKAPDTPPSVFLHGMDGSKLPIVTAHGEGRAHFPPGITATSSPATMYNEGLVSMRYVDNYGNATEKYPYNPNGSPQGITGVRSKDGRVLALMPHPERTILREVASYIPKGKMEEWGEVGPWGRMFRSARRWVG</sequence>
<evidence type="ECO:0000256" key="5">
    <source>
        <dbReference type="ARBA" id="ARBA00022723"/>
    </source>
</evidence>
<comment type="pathway">
    <text evidence="1">Purine metabolism; IMP biosynthesis via de novo pathway; 5-amino-1-(5-phospho-D-ribosyl)imidazole from N(2)-formyl-N(1)-(5-phospho-D-ribosyl)glycinamide: step 1/2.</text>
</comment>
<dbReference type="PANTHER" id="PTHR10099">
    <property type="entry name" value="PHOSPHORIBOSYLFORMYLGLYCINAMIDINE SYNTHASE"/>
    <property type="match status" value="1"/>
</dbReference>
<dbReference type="EC" id="6.3.5.3" evidence="3"/>
<name>A0A9W4U5Z1_9PLEO</name>
<dbReference type="GO" id="GO:0005524">
    <property type="term" value="F:ATP binding"/>
    <property type="evidence" value="ECO:0007669"/>
    <property type="project" value="UniProtKB-KW"/>
</dbReference>
<evidence type="ECO:0000256" key="14">
    <source>
        <dbReference type="ARBA" id="ARBA00071729"/>
    </source>
</evidence>
<evidence type="ECO:0000256" key="8">
    <source>
        <dbReference type="ARBA" id="ARBA00022840"/>
    </source>
</evidence>
<keyword evidence="8" id="KW-0067">ATP-binding</keyword>
<comment type="caution">
    <text evidence="15">The sequence shown here is derived from an EMBL/GenBank/DDBJ whole genome shotgun (WGS) entry which is preliminary data.</text>
</comment>
<evidence type="ECO:0000256" key="3">
    <source>
        <dbReference type="ARBA" id="ARBA00012747"/>
    </source>
</evidence>
<evidence type="ECO:0000256" key="10">
    <source>
        <dbReference type="ARBA" id="ARBA00022962"/>
    </source>
</evidence>
<keyword evidence="5" id="KW-0479">Metal-binding</keyword>
<dbReference type="CDD" id="cd01740">
    <property type="entry name" value="GATase1_FGAR_AT"/>
    <property type="match status" value="1"/>
</dbReference>
<protein>
    <recommendedName>
        <fullName evidence="14">Phosphoribosylformylglycinamidine synthase</fullName>
        <ecNumber evidence="3">6.3.5.3</ecNumber>
    </recommendedName>
    <alternativeName>
        <fullName evidence="12">Formylglycinamide ribonucleotide amidotransferase</fullName>
    </alternativeName>
    <alternativeName>
        <fullName evidence="11">Formylglycinamide ribotide amidotransferase</fullName>
    </alternativeName>
</protein>
<gene>
    <name evidence="15" type="ORF">PDIGIT_LOCUS3072</name>
</gene>
<evidence type="ECO:0000256" key="11">
    <source>
        <dbReference type="ARBA" id="ARBA00029823"/>
    </source>
</evidence>
<evidence type="ECO:0000256" key="6">
    <source>
        <dbReference type="ARBA" id="ARBA00022741"/>
    </source>
</evidence>
<dbReference type="GO" id="GO:0004642">
    <property type="term" value="F:phosphoribosylformylglycinamidine synthase activity"/>
    <property type="evidence" value="ECO:0007669"/>
    <property type="project" value="UniProtKB-EC"/>
</dbReference>
<dbReference type="GO" id="GO:0005737">
    <property type="term" value="C:cytoplasm"/>
    <property type="evidence" value="ECO:0007669"/>
    <property type="project" value="TreeGrafter"/>
</dbReference>
<dbReference type="FunFam" id="3.40.50.880:FF:000008">
    <property type="entry name" value="Phosphoribosylformylglycinamidine synthase"/>
    <property type="match status" value="1"/>
</dbReference>
<dbReference type="AlphaFoldDB" id="A0A9W4U5Z1"/>
<dbReference type="PANTHER" id="PTHR10099:SF1">
    <property type="entry name" value="PHOSPHORIBOSYLFORMYLGLYCINAMIDINE SYNTHASE"/>
    <property type="match status" value="1"/>
</dbReference>
<evidence type="ECO:0000256" key="9">
    <source>
        <dbReference type="ARBA" id="ARBA00022842"/>
    </source>
</evidence>
<dbReference type="Gene3D" id="3.40.50.880">
    <property type="match status" value="1"/>
</dbReference>
<dbReference type="EMBL" id="CAOQHR010000002">
    <property type="protein sequence ID" value="CAI6307266.1"/>
    <property type="molecule type" value="Genomic_DNA"/>
</dbReference>
<evidence type="ECO:0000256" key="2">
    <source>
        <dbReference type="ARBA" id="ARBA00008608"/>
    </source>
</evidence>
<dbReference type="OrthoDB" id="6666987at2759"/>
<evidence type="ECO:0000256" key="4">
    <source>
        <dbReference type="ARBA" id="ARBA00022598"/>
    </source>
</evidence>
<accession>A0A9W4U5Z1</accession>
<evidence type="ECO:0000256" key="1">
    <source>
        <dbReference type="ARBA" id="ARBA00004920"/>
    </source>
</evidence>
<keyword evidence="9" id="KW-0460">Magnesium</keyword>
<dbReference type="SUPFAM" id="SSF52317">
    <property type="entry name" value="Class I glutamine amidotransferase-like"/>
    <property type="match status" value="1"/>
</dbReference>
<dbReference type="GO" id="GO:0006164">
    <property type="term" value="P:purine nucleotide biosynthetic process"/>
    <property type="evidence" value="ECO:0007669"/>
    <property type="project" value="UniProtKB-KW"/>
</dbReference>
<comment type="similarity">
    <text evidence="2">In the N-terminal section; belongs to the FGAMS family.</text>
</comment>
<keyword evidence="16" id="KW-1185">Reference proteome</keyword>
<reference evidence="15" key="1">
    <citation type="submission" date="2023-01" db="EMBL/GenBank/DDBJ databases">
        <authorList>
            <person name="Van Ghelder C."/>
            <person name="Rancurel C."/>
        </authorList>
    </citation>
    <scope>NUCLEOTIDE SEQUENCE</scope>
    <source>
        <strain evidence="15">CNCM I-4278</strain>
    </source>
</reference>
<dbReference type="Proteomes" id="UP001152607">
    <property type="component" value="Unassembled WGS sequence"/>
</dbReference>
<proteinExistence type="inferred from homology"/>
<evidence type="ECO:0000313" key="15">
    <source>
        <dbReference type="EMBL" id="CAI6307266.1"/>
    </source>
</evidence>
<keyword evidence="4" id="KW-0436">Ligase</keyword>
<dbReference type="PROSITE" id="PS51273">
    <property type="entry name" value="GATASE_TYPE_1"/>
    <property type="match status" value="1"/>
</dbReference>
<evidence type="ECO:0000256" key="12">
    <source>
        <dbReference type="ARBA" id="ARBA00032632"/>
    </source>
</evidence>
<evidence type="ECO:0000313" key="16">
    <source>
        <dbReference type="Proteomes" id="UP001152607"/>
    </source>
</evidence>
<keyword evidence="10" id="KW-0315">Glutamine amidotransferase</keyword>
<dbReference type="Pfam" id="PF13507">
    <property type="entry name" value="GATase_5"/>
    <property type="match status" value="1"/>
</dbReference>
<keyword evidence="6" id="KW-0547">Nucleotide-binding</keyword>
<evidence type="ECO:0000256" key="13">
    <source>
        <dbReference type="ARBA" id="ARBA00052585"/>
    </source>
</evidence>
<keyword evidence="7" id="KW-0658">Purine biosynthesis</keyword>
<organism evidence="15 16">
    <name type="scientific">Periconia digitata</name>
    <dbReference type="NCBI Taxonomy" id="1303443"/>
    <lineage>
        <taxon>Eukaryota</taxon>
        <taxon>Fungi</taxon>
        <taxon>Dikarya</taxon>
        <taxon>Ascomycota</taxon>
        <taxon>Pezizomycotina</taxon>
        <taxon>Dothideomycetes</taxon>
        <taxon>Pleosporomycetidae</taxon>
        <taxon>Pleosporales</taxon>
        <taxon>Massarineae</taxon>
        <taxon>Periconiaceae</taxon>
        <taxon>Periconia</taxon>
    </lineage>
</organism>
<dbReference type="InterPro" id="IPR029062">
    <property type="entry name" value="Class_I_gatase-like"/>
</dbReference>